<evidence type="ECO:0000256" key="6">
    <source>
        <dbReference type="ARBA" id="ARBA00022840"/>
    </source>
</evidence>
<dbReference type="InterPro" id="IPR000961">
    <property type="entry name" value="AGC-kinase_C"/>
</dbReference>
<evidence type="ECO:0000256" key="4">
    <source>
        <dbReference type="ARBA" id="ARBA00022741"/>
    </source>
</evidence>
<evidence type="ECO:0000256" key="3">
    <source>
        <dbReference type="ARBA" id="ARBA00022679"/>
    </source>
</evidence>
<dbReference type="SMART" id="SM00133">
    <property type="entry name" value="S_TK_X"/>
    <property type="match status" value="1"/>
</dbReference>
<evidence type="ECO:0000256" key="8">
    <source>
        <dbReference type="SAM" id="MobiDB-lite"/>
    </source>
</evidence>
<evidence type="ECO:0000256" key="2">
    <source>
        <dbReference type="ARBA" id="ARBA00022553"/>
    </source>
</evidence>
<dbReference type="PROSITE" id="PS00108">
    <property type="entry name" value="PROTEIN_KINASE_ST"/>
    <property type="match status" value="1"/>
</dbReference>
<dbReference type="Pfam" id="PF00069">
    <property type="entry name" value="Pkinase"/>
    <property type="match status" value="1"/>
</dbReference>
<proteinExistence type="predicted"/>
<dbReference type="PROSITE" id="PS00107">
    <property type="entry name" value="PROTEIN_KINASE_ATP"/>
    <property type="match status" value="1"/>
</dbReference>
<dbReference type="SMART" id="SM00220">
    <property type="entry name" value="S_TKc"/>
    <property type="match status" value="1"/>
</dbReference>
<feature type="binding site" evidence="7">
    <location>
        <position position="167"/>
    </location>
    <ligand>
        <name>ATP</name>
        <dbReference type="ChEBI" id="CHEBI:30616"/>
    </ligand>
</feature>
<dbReference type="CDD" id="cd05123">
    <property type="entry name" value="STKc_AGC"/>
    <property type="match status" value="1"/>
</dbReference>
<evidence type="ECO:0000259" key="9">
    <source>
        <dbReference type="PROSITE" id="PS50011"/>
    </source>
</evidence>
<keyword evidence="5" id="KW-0418">Kinase</keyword>
<reference evidence="11" key="1">
    <citation type="submission" date="2021-01" db="EMBL/GenBank/DDBJ databases">
        <authorList>
            <person name="Corre E."/>
            <person name="Pelletier E."/>
            <person name="Niang G."/>
            <person name="Scheremetjew M."/>
            <person name="Finn R."/>
            <person name="Kale V."/>
            <person name="Holt S."/>
            <person name="Cochrane G."/>
            <person name="Meng A."/>
            <person name="Brown T."/>
            <person name="Cohen L."/>
        </authorList>
    </citation>
    <scope>NUCLEOTIDE SEQUENCE</scope>
    <source>
        <strain evidence="11">GSBS06</strain>
    </source>
</reference>
<name>A0A7S3V007_9STRA</name>
<keyword evidence="2" id="KW-0597">Phosphoprotein</keyword>
<keyword evidence="3" id="KW-0808">Transferase</keyword>
<dbReference type="PROSITE" id="PS50011">
    <property type="entry name" value="PROTEIN_KINASE_DOM"/>
    <property type="match status" value="1"/>
</dbReference>
<gene>
    <name evidence="11" type="ORF">ASTO00021_LOCUS12873</name>
</gene>
<dbReference type="InterPro" id="IPR008271">
    <property type="entry name" value="Ser/Thr_kinase_AS"/>
</dbReference>
<dbReference type="InterPro" id="IPR017441">
    <property type="entry name" value="Protein_kinase_ATP_BS"/>
</dbReference>
<keyword evidence="6 7" id="KW-0067">ATP-binding</keyword>
<dbReference type="PANTHER" id="PTHR24351">
    <property type="entry name" value="RIBOSOMAL PROTEIN S6 KINASE"/>
    <property type="match status" value="1"/>
</dbReference>
<dbReference type="InterPro" id="IPR045270">
    <property type="entry name" value="STKc_AGC"/>
</dbReference>
<dbReference type="Gene3D" id="1.10.510.10">
    <property type="entry name" value="Transferase(Phosphotransferase) domain 1"/>
    <property type="match status" value="1"/>
</dbReference>
<dbReference type="Gene3D" id="3.30.200.20">
    <property type="entry name" value="Phosphorylase Kinase, domain 1"/>
    <property type="match status" value="1"/>
</dbReference>
<evidence type="ECO:0000256" key="5">
    <source>
        <dbReference type="ARBA" id="ARBA00022777"/>
    </source>
</evidence>
<dbReference type="EMBL" id="HBIN01016907">
    <property type="protein sequence ID" value="CAE0442763.1"/>
    <property type="molecule type" value="Transcribed_RNA"/>
</dbReference>
<dbReference type="InterPro" id="IPR000719">
    <property type="entry name" value="Prot_kinase_dom"/>
</dbReference>
<dbReference type="PROSITE" id="PS51285">
    <property type="entry name" value="AGC_KINASE_CTER"/>
    <property type="match status" value="1"/>
</dbReference>
<feature type="domain" description="Protein kinase" evidence="9">
    <location>
        <begin position="136"/>
        <end position="412"/>
    </location>
</feature>
<evidence type="ECO:0000259" key="10">
    <source>
        <dbReference type="PROSITE" id="PS51285"/>
    </source>
</evidence>
<keyword evidence="1" id="KW-0723">Serine/threonine-protein kinase</keyword>
<organism evidence="11">
    <name type="scientific">Aplanochytrium stocchinoi</name>
    <dbReference type="NCBI Taxonomy" id="215587"/>
    <lineage>
        <taxon>Eukaryota</taxon>
        <taxon>Sar</taxon>
        <taxon>Stramenopiles</taxon>
        <taxon>Bigyra</taxon>
        <taxon>Labyrinthulomycetes</taxon>
        <taxon>Thraustochytrida</taxon>
        <taxon>Thraustochytriidae</taxon>
        <taxon>Aplanochytrium</taxon>
    </lineage>
</organism>
<dbReference type="GO" id="GO:0005524">
    <property type="term" value="F:ATP binding"/>
    <property type="evidence" value="ECO:0007669"/>
    <property type="project" value="UniProtKB-UniRule"/>
</dbReference>
<keyword evidence="4 7" id="KW-0547">Nucleotide-binding</keyword>
<dbReference type="InterPro" id="IPR011009">
    <property type="entry name" value="Kinase-like_dom_sf"/>
</dbReference>
<evidence type="ECO:0000256" key="7">
    <source>
        <dbReference type="PROSITE-ProRule" id="PRU10141"/>
    </source>
</evidence>
<dbReference type="AlphaFoldDB" id="A0A7S3V007"/>
<evidence type="ECO:0008006" key="12">
    <source>
        <dbReference type="Google" id="ProtNLM"/>
    </source>
</evidence>
<feature type="region of interest" description="Disordered" evidence="8">
    <location>
        <begin position="1"/>
        <end position="20"/>
    </location>
</feature>
<evidence type="ECO:0000256" key="1">
    <source>
        <dbReference type="ARBA" id="ARBA00022527"/>
    </source>
</evidence>
<dbReference type="FunFam" id="1.10.510.10:FF:000048">
    <property type="entry name" value="Protein kinase C"/>
    <property type="match status" value="1"/>
</dbReference>
<sequence>MGQTYGSLKTAISGASESSRRPVNSDIATVYGQGKLVSEPALLESDMSSFQSDSSLCIEVDRDLNIETDSCASHSSLSAGSISGTSSSGSLGLSSVERVNSFSSDVSSFIDSPTAASRNISSSSVNSSKTVNLNDFEILKLLGNGSHGKVYLVRHKSCPSGQLYAMKEFKKKIIVSKGQSRQTKTELEIHMSLAQDEESTCPYIAKLYWAFNTRKRLYMVFEFCSGGELYHHIGQRGRIPIDLARLYAAQIAYTLSFLHRRGIVYRDLKPENLVLCADGNLNLVDFGLCKVYESSNGYEKEKDGFICGTTEYLSPEILGSGQNSLSVDWWALGMVLYEMLTGLPPWYSYNQNMVINGILHRELTFPAYLSDDSLEMRNLRSFLQGLLTKNPEQRLGGVSPDGADAVLSHPFFDDIDWDELAGKRIAPPFVPPNDTATCNFDEKFLSMKLDVETSPECCLPEDEFSYFFFNRHECIRGRDLFRKYESQMLEYRQQDLLRTEKKQVSIPSF</sequence>
<dbReference type="GO" id="GO:0004674">
    <property type="term" value="F:protein serine/threonine kinase activity"/>
    <property type="evidence" value="ECO:0007669"/>
    <property type="project" value="UniProtKB-KW"/>
</dbReference>
<evidence type="ECO:0000313" key="11">
    <source>
        <dbReference type="EMBL" id="CAE0442763.1"/>
    </source>
</evidence>
<accession>A0A7S3V007</accession>
<protein>
    <recommendedName>
        <fullName evidence="12">Protein kinase domain-containing protein</fullName>
    </recommendedName>
</protein>
<feature type="domain" description="AGC-kinase C-terminal" evidence="10">
    <location>
        <begin position="413"/>
        <end position="479"/>
    </location>
</feature>
<dbReference type="SUPFAM" id="SSF56112">
    <property type="entry name" value="Protein kinase-like (PK-like)"/>
    <property type="match status" value="1"/>
</dbReference>